<proteinExistence type="predicted"/>
<dbReference type="Pfam" id="PF13174">
    <property type="entry name" value="TPR_6"/>
    <property type="match status" value="1"/>
</dbReference>
<dbReference type="InterPro" id="IPR019734">
    <property type="entry name" value="TPR_rpt"/>
</dbReference>
<comment type="caution">
    <text evidence="2">The sequence shown here is derived from an EMBL/GenBank/DDBJ whole genome shotgun (WGS) entry which is preliminary data.</text>
</comment>
<accession>A0ABS6AEA1</accession>
<organism evidence="2 3">
    <name type="scientific">Marinobacter salexigens</name>
    <dbReference type="NCBI Taxonomy" id="1925763"/>
    <lineage>
        <taxon>Bacteria</taxon>
        <taxon>Pseudomonadati</taxon>
        <taxon>Pseudomonadota</taxon>
        <taxon>Gammaproteobacteria</taxon>
        <taxon>Pseudomonadales</taxon>
        <taxon>Marinobacteraceae</taxon>
        <taxon>Marinobacter</taxon>
    </lineage>
</organism>
<protein>
    <submittedName>
        <fullName evidence="2">Tetratricopeptide repeat protein</fullName>
    </submittedName>
</protein>
<feature type="signal peptide" evidence="1">
    <location>
        <begin position="1"/>
        <end position="20"/>
    </location>
</feature>
<evidence type="ECO:0000313" key="3">
    <source>
        <dbReference type="Proteomes" id="UP000753376"/>
    </source>
</evidence>
<gene>
    <name evidence="2" type="ORF">KO508_14475</name>
</gene>
<keyword evidence="1" id="KW-0732">Signal</keyword>
<evidence type="ECO:0000313" key="2">
    <source>
        <dbReference type="EMBL" id="MBU2875209.1"/>
    </source>
</evidence>
<name>A0ABS6AEA1_9GAMM</name>
<reference evidence="2 3" key="1">
    <citation type="submission" date="2021-05" db="EMBL/GenBank/DDBJ databases">
        <title>Draft genomes of bacteria isolated from model marine particles.</title>
        <authorList>
            <person name="Datta M.S."/>
            <person name="Schwartzman J.A."/>
            <person name="Enke T.N."/>
            <person name="Saavedra J."/>
            <person name="Cermak N."/>
            <person name="Cordero O.X."/>
        </authorList>
    </citation>
    <scope>NUCLEOTIDE SEQUENCE [LARGE SCALE GENOMIC DNA]</scope>
    <source>
        <strain evidence="2 3">D2M19</strain>
    </source>
</reference>
<dbReference type="RefSeq" id="WP_216009022.1">
    <property type="nucleotide sequence ID" value="NZ_JAHKPV010000021.1"/>
</dbReference>
<keyword evidence="3" id="KW-1185">Reference proteome</keyword>
<dbReference type="Proteomes" id="UP000753376">
    <property type="component" value="Unassembled WGS sequence"/>
</dbReference>
<dbReference type="EMBL" id="JAHKPV010000021">
    <property type="protein sequence ID" value="MBU2875209.1"/>
    <property type="molecule type" value="Genomic_DNA"/>
</dbReference>
<evidence type="ECO:0000256" key="1">
    <source>
        <dbReference type="SAM" id="SignalP"/>
    </source>
</evidence>
<sequence>MKRLRILLLPLSLFCSASYGQESFSVELGQDGETIADMRPVFLKFESRPLPAISPAEVARRYQRLFKKADEPSVRVDALNRLANIRDRSGQDIGFTPEEETDMYRQAIDSYETILRRGGHSGPMDELLYQMAKAHALIGQNDASVKRLQQLVGQYPNSPLVAEARFRVAESAFADGRYAEAEAEYRKLVDGEGVVGDLKNKARYMLGWSLFKQGPQAWERAGQRFVTVLDEAIPSTSSLNQIPESSVDSIDDTLRILALMASRRGGAETLMGWLEPEASRPWTPLVFDRLADLYAVQNNSEASVVANRAFVSNFPKHPQRAGFMSQVVDVWSAAGRPVKARDAMADYVALFNDQAEYAGLDDGYRTKWREFSRFLADFYYTQGDDKKGSRVENYRAAATYYEGLARRSDEGGEFYRLAGDAWLQAAAYPAALKNFQVAAYELPGYDYAADAGWAAVALIRAGARGEAVSSEFNPDLADLSVETDRFVAQYGADNRAPELLAYLANRWLESGNNDLALQYAVQAVDHSKAAPETRYAGWLVTAQVHQNTAEYSLAEGAWREALALASSDSATLTMEQDAPELRQQVATAIYRQGEQAAEAGKPAIAVAHFQRVETVLPGSEVAIKGRFDAANTLLRASDWQPAINELNRFRADYPTHDLASDIGEKLVLAYTSSSQPIRAARELIDIADNQSTQSEAAGGDALTYRLRAAELFHAGEAFDQRNAVYADYLATSPIAADAEDHIRMQTMRHRLAESGTDPAQWRTKLVSAELESDWHSTQTLQWAARGSLAMGAEAAAEFGGVELSMPLDESLARKQLAMENAQTHFRNAESLGGAEVLPESVYRRAELHRIMARDLMASTAPDDLNELEQMQYTMLLEEEAYPFEERAIALHSENHQSIATSGFNVWIEKSLEVLAKLHPGRYDRALRWMSAAAQGESDGV</sequence>
<feature type="chain" id="PRO_5046229275" evidence="1">
    <location>
        <begin position="21"/>
        <end position="940"/>
    </location>
</feature>